<organism evidence="1 2">
    <name type="scientific">Dothidotthia symphoricarpi CBS 119687</name>
    <dbReference type="NCBI Taxonomy" id="1392245"/>
    <lineage>
        <taxon>Eukaryota</taxon>
        <taxon>Fungi</taxon>
        <taxon>Dikarya</taxon>
        <taxon>Ascomycota</taxon>
        <taxon>Pezizomycotina</taxon>
        <taxon>Dothideomycetes</taxon>
        <taxon>Pleosporomycetidae</taxon>
        <taxon>Pleosporales</taxon>
        <taxon>Dothidotthiaceae</taxon>
        <taxon>Dothidotthia</taxon>
    </lineage>
</organism>
<keyword evidence="2" id="KW-1185">Reference proteome</keyword>
<dbReference type="AlphaFoldDB" id="A0A6A6AAA9"/>
<protein>
    <submittedName>
        <fullName evidence="1">Uncharacterized protein</fullName>
    </submittedName>
</protein>
<evidence type="ECO:0000313" key="1">
    <source>
        <dbReference type="EMBL" id="KAF2128024.1"/>
    </source>
</evidence>
<dbReference type="EMBL" id="ML977509">
    <property type="protein sequence ID" value="KAF2128024.1"/>
    <property type="molecule type" value="Genomic_DNA"/>
</dbReference>
<gene>
    <name evidence="1" type="ORF">P153DRAFT_46821</name>
</gene>
<name>A0A6A6AAA9_9PLEO</name>
<reference evidence="1" key="1">
    <citation type="journal article" date="2020" name="Stud. Mycol.">
        <title>101 Dothideomycetes genomes: a test case for predicting lifestyles and emergence of pathogens.</title>
        <authorList>
            <person name="Haridas S."/>
            <person name="Albert R."/>
            <person name="Binder M."/>
            <person name="Bloem J."/>
            <person name="Labutti K."/>
            <person name="Salamov A."/>
            <person name="Andreopoulos B."/>
            <person name="Baker S."/>
            <person name="Barry K."/>
            <person name="Bills G."/>
            <person name="Bluhm B."/>
            <person name="Cannon C."/>
            <person name="Castanera R."/>
            <person name="Culley D."/>
            <person name="Daum C."/>
            <person name="Ezra D."/>
            <person name="Gonzalez J."/>
            <person name="Henrissat B."/>
            <person name="Kuo A."/>
            <person name="Liang C."/>
            <person name="Lipzen A."/>
            <person name="Lutzoni F."/>
            <person name="Magnuson J."/>
            <person name="Mondo S."/>
            <person name="Nolan M."/>
            <person name="Ohm R."/>
            <person name="Pangilinan J."/>
            <person name="Park H.-J."/>
            <person name="Ramirez L."/>
            <person name="Alfaro M."/>
            <person name="Sun H."/>
            <person name="Tritt A."/>
            <person name="Yoshinaga Y."/>
            <person name="Zwiers L.-H."/>
            <person name="Turgeon B."/>
            <person name="Goodwin S."/>
            <person name="Spatafora J."/>
            <person name="Crous P."/>
            <person name="Grigoriev I."/>
        </authorList>
    </citation>
    <scope>NUCLEOTIDE SEQUENCE</scope>
    <source>
        <strain evidence="1">CBS 119687</strain>
    </source>
</reference>
<accession>A0A6A6AAA9</accession>
<dbReference type="Proteomes" id="UP000799771">
    <property type="component" value="Unassembled WGS sequence"/>
</dbReference>
<proteinExistence type="predicted"/>
<dbReference type="GeneID" id="54413647"/>
<dbReference type="RefSeq" id="XP_033522413.1">
    <property type="nucleotide sequence ID" value="XM_033673215.1"/>
</dbReference>
<sequence>MSQAVTSKPRGLPHTTFRYILQFKLCDRSVVKLVGGAHRPFSDARARRRINGLTSSVADGVDDEGLTVKNDGDMISSMVSCHGTGNFPVGSKVHDRIPISPLVGYVNLILPTSAQAALSTIVHRRNSLSAIKCVRHNHIVIVITMHCTLSIDILVHEPVSHGVVQLDRL</sequence>
<evidence type="ECO:0000313" key="2">
    <source>
        <dbReference type="Proteomes" id="UP000799771"/>
    </source>
</evidence>